<dbReference type="InterPro" id="IPR023203">
    <property type="entry name" value="TTHA0068_sf"/>
</dbReference>
<dbReference type="Proteomes" id="UP001595817">
    <property type="component" value="Unassembled WGS sequence"/>
</dbReference>
<organism evidence="1 2">
    <name type="scientific">Chungangia koreensis</name>
    <dbReference type="NCBI Taxonomy" id="752657"/>
    <lineage>
        <taxon>Bacteria</taxon>
        <taxon>Bacillati</taxon>
        <taxon>Bacillota</taxon>
        <taxon>Bacilli</taxon>
        <taxon>Lactobacillales</taxon>
        <taxon>Chungangia</taxon>
    </lineage>
</organism>
<protein>
    <submittedName>
        <fullName evidence="1">DUF309 domain-containing protein</fullName>
    </submittedName>
</protein>
<comment type="caution">
    <text evidence="1">The sequence shown here is derived from an EMBL/GenBank/DDBJ whole genome shotgun (WGS) entry which is preliminary data.</text>
</comment>
<dbReference type="RefSeq" id="WP_417281990.1">
    <property type="nucleotide sequence ID" value="NZ_JBHSEC010000019.1"/>
</dbReference>
<evidence type="ECO:0000313" key="1">
    <source>
        <dbReference type="EMBL" id="MFC4411002.1"/>
    </source>
</evidence>
<reference evidence="2" key="1">
    <citation type="journal article" date="2019" name="Int. J. Syst. Evol. Microbiol.">
        <title>The Global Catalogue of Microorganisms (GCM) 10K type strain sequencing project: providing services to taxonomists for standard genome sequencing and annotation.</title>
        <authorList>
            <consortium name="The Broad Institute Genomics Platform"/>
            <consortium name="The Broad Institute Genome Sequencing Center for Infectious Disease"/>
            <person name="Wu L."/>
            <person name="Ma J."/>
        </authorList>
    </citation>
    <scope>NUCLEOTIDE SEQUENCE [LARGE SCALE GENOMIC DNA]</scope>
    <source>
        <strain evidence="2">CCUG 59778</strain>
    </source>
</reference>
<sequence length="172" mass="20517">MHPLLHPLFIKYIEYFNGERDYFECHEVLEEYWKEVDPGNKDHPLVAWIQLATGLYHWRRNNFSGAKRMLEKSHLKMFRQQGSEFFAGIDLEHLLSDISRSLKAVEKREAFIPFKLQLSTSFFGDGVDTAILDEKFREAESKSLIHKHMRRDRSHILQERQANLEARKRDRS</sequence>
<dbReference type="InterPro" id="IPR005500">
    <property type="entry name" value="DUF309"/>
</dbReference>
<name>A0ABV8X4Z6_9LACT</name>
<proteinExistence type="predicted"/>
<dbReference type="Gene3D" id="1.10.3450.10">
    <property type="entry name" value="TTHA0068-like"/>
    <property type="match status" value="1"/>
</dbReference>
<evidence type="ECO:0000313" key="2">
    <source>
        <dbReference type="Proteomes" id="UP001595817"/>
    </source>
</evidence>
<dbReference type="EMBL" id="JBHSEC010000019">
    <property type="protein sequence ID" value="MFC4411002.1"/>
    <property type="molecule type" value="Genomic_DNA"/>
</dbReference>
<dbReference type="Pfam" id="PF03745">
    <property type="entry name" value="DUF309"/>
    <property type="match status" value="1"/>
</dbReference>
<accession>A0ABV8X4Z6</accession>
<gene>
    <name evidence="1" type="ORF">ACFOZY_11285</name>
</gene>
<dbReference type="SUPFAM" id="SSF140663">
    <property type="entry name" value="TTHA0068-like"/>
    <property type="match status" value="1"/>
</dbReference>
<dbReference type="PANTHER" id="PTHR34796">
    <property type="entry name" value="EXPRESSED PROTEIN"/>
    <property type="match status" value="1"/>
</dbReference>
<keyword evidence="2" id="KW-1185">Reference proteome</keyword>
<dbReference type="PANTHER" id="PTHR34796:SF1">
    <property type="entry name" value="EXPRESSED PROTEIN"/>
    <property type="match status" value="1"/>
</dbReference>